<dbReference type="AlphaFoldDB" id="K3ZZ57"/>
<dbReference type="InterPro" id="IPR005174">
    <property type="entry name" value="KIB1-4_b-propeller"/>
</dbReference>
<evidence type="ECO:0000313" key="2">
    <source>
        <dbReference type="EMBL" id="RCV13645.1"/>
    </source>
</evidence>
<dbReference type="PANTHER" id="PTHR33165">
    <property type="entry name" value="F-BOX DOMAIN CONTAINING PROTEIN-LIKE-RELATED"/>
    <property type="match status" value="1"/>
</dbReference>
<dbReference type="Gramene" id="KQL26347">
    <property type="protein sequence ID" value="KQL26347"/>
    <property type="gene ID" value="SETIT_031889mg"/>
</dbReference>
<proteinExistence type="predicted"/>
<reference evidence="3" key="3">
    <citation type="submission" date="2018-08" db="UniProtKB">
        <authorList>
            <consortium name="EnsemblPlants"/>
        </authorList>
    </citation>
    <scope>IDENTIFICATION</scope>
    <source>
        <strain evidence="3">Yugu1</strain>
    </source>
</reference>
<dbReference type="EMBL" id="AGNK02001300">
    <property type="status" value="NOT_ANNOTATED_CDS"/>
    <property type="molecule type" value="Genomic_DNA"/>
</dbReference>
<dbReference type="HOGENOM" id="CLU_040241_0_1_1"/>
<evidence type="ECO:0000259" key="1">
    <source>
        <dbReference type="Pfam" id="PF03478"/>
    </source>
</evidence>
<organism evidence="2">
    <name type="scientific">Setaria italica</name>
    <name type="common">Foxtail millet</name>
    <name type="synonym">Panicum italicum</name>
    <dbReference type="NCBI Taxonomy" id="4555"/>
    <lineage>
        <taxon>Eukaryota</taxon>
        <taxon>Viridiplantae</taxon>
        <taxon>Streptophyta</taxon>
        <taxon>Embryophyta</taxon>
        <taxon>Tracheophyta</taxon>
        <taxon>Spermatophyta</taxon>
        <taxon>Magnoliopsida</taxon>
        <taxon>Liliopsida</taxon>
        <taxon>Poales</taxon>
        <taxon>Poaceae</taxon>
        <taxon>PACMAD clade</taxon>
        <taxon>Panicoideae</taxon>
        <taxon>Panicodae</taxon>
        <taxon>Paniceae</taxon>
        <taxon>Cenchrinae</taxon>
        <taxon>Setaria</taxon>
    </lineage>
</organism>
<name>K3ZZ57_SETIT</name>
<evidence type="ECO:0000313" key="3">
    <source>
        <dbReference type="EnsemblPlants" id="KQL26347"/>
    </source>
</evidence>
<keyword evidence="4" id="KW-1185">Reference proteome</keyword>
<accession>K3ZZ57</accession>
<feature type="domain" description="KIB1-4 beta-propeller" evidence="1">
    <location>
        <begin position="70"/>
        <end position="325"/>
    </location>
</feature>
<dbReference type="Proteomes" id="UP000004995">
    <property type="component" value="Unassembled WGS sequence"/>
</dbReference>
<dbReference type="Pfam" id="PF03478">
    <property type="entry name" value="Beta-prop_KIB1-4"/>
    <property type="match status" value="1"/>
</dbReference>
<dbReference type="EnsemblPlants" id="KQL26347">
    <property type="protein sequence ID" value="KQL26347"/>
    <property type="gene ID" value="SETIT_031889mg"/>
</dbReference>
<dbReference type="OrthoDB" id="619048at2759"/>
<dbReference type="PANTHER" id="PTHR33165:SF63">
    <property type="entry name" value="OS03G0792300 PROTEIN"/>
    <property type="match status" value="1"/>
</dbReference>
<protein>
    <recommendedName>
        <fullName evidence="1">KIB1-4 beta-propeller domain-containing protein</fullName>
    </recommendedName>
</protein>
<dbReference type="EMBL" id="CM003529">
    <property type="protein sequence ID" value="RCV13645.1"/>
    <property type="molecule type" value="Genomic_DNA"/>
</dbReference>
<reference evidence="2 4" key="1">
    <citation type="journal article" date="2012" name="Nat. Biotechnol.">
        <title>Reference genome sequence of the model plant Setaria.</title>
        <authorList>
            <person name="Bennetzen J.L."/>
            <person name="Schmutz J."/>
            <person name="Wang H."/>
            <person name="Percifield R."/>
            <person name="Hawkins J."/>
            <person name="Pontaroli A.C."/>
            <person name="Estep M."/>
            <person name="Feng L."/>
            <person name="Vaughn J.N."/>
            <person name="Grimwood J."/>
            <person name="Jenkins J."/>
            <person name="Barry K."/>
            <person name="Lindquist E."/>
            <person name="Hellsten U."/>
            <person name="Deshpande S."/>
            <person name="Wang X."/>
            <person name="Wu X."/>
            <person name="Mitros T."/>
            <person name="Triplett J."/>
            <person name="Yang X."/>
            <person name="Ye C.Y."/>
            <person name="Mauro-Herrera M."/>
            <person name="Wang L."/>
            <person name="Li P."/>
            <person name="Sharma M."/>
            <person name="Sharma R."/>
            <person name="Ronald P.C."/>
            <person name="Panaud O."/>
            <person name="Kellogg E.A."/>
            <person name="Brutnell T.P."/>
            <person name="Doust A.N."/>
            <person name="Tuskan G.A."/>
            <person name="Rokhsar D."/>
            <person name="Devos K.M."/>
        </authorList>
    </citation>
    <scope>NUCLEOTIDE SEQUENCE [LARGE SCALE GENOMIC DNA]</scope>
    <source>
        <strain evidence="4">cv. Yugu1</strain>
        <strain evidence="2">Yugu1</strain>
    </source>
</reference>
<dbReference type="OMA" id="THTPLMF"/>
<sequence>MAAGAGVAANPPPSALTVTSSWVAKRARGARRRRHVPTRCWTDLTYGLAGVIAEHALAHDVSDYMSFRTCVQTELPELDGQHLLGATTEGLLVLHDESTYMVRVLNPITRQVAELPSSYPLLPPETRTKISEDGLAYGFKVTGLGLAGDSTVALCVFDPTMLVVARPCDDRWTLVDGEQWFYSAMSFSGRFYCVNAKAVMALETATANLPPRLVVAAEVTFRVSLVCRDSVHLVESDGRLLLLRRKLATRVELSTYFWLREYKVFAVDLATRKTVDVPDLGGSAVFLGKTRALSVSPLVFPSIQADRIYPAANMWEKMEKGVGSYSLLNGRIERCRVRIIGRSTDDDLDEIDGGWTRPCGIDDYLSWYVSGKCNEIEEI</sequence>
<reference evidence="2" key="2">
    <citation type="submission" date="2015-07" db="EMBL/GenBank/DDBJ databases">
        <authorList>
            <person name="Noorani M."/>
        </authorList>
    </citation>
    <scope>NUCLEOTIDE SEQUENCE</scope>
    <source>
        <strain evidence="2">Yugu1</strain>
    </source>
</reference>
<dbReference type="eggNOG" id="ENOG502S74R">
    <property type="taxonomic scope" value="Eukaryota"/>
</dbReference>
<evidence type="ECO:0000313" key="4">
    <source>
        <dbReference type="Proteomes" id="UP000004995"/>
    </source>
</evidence>
<gene>
    <name evidence="2" type="ORF">SETIT_2G362200v2</name>
</gene>